<keyword evidence="2" id="KW-1185">Reference proteome</keyword>
<organism evidence="1 2">
    <name type="scientific">Takifugu flavidus</name>
    <name type="common">sansaifugu</name>
    <dbReference type="NCBI Taxonomy" id="433684"/>
    <lineage>
        <taxon>Eukaryota</taxon>
        <taxon>Metazoa</taxon>
        <taxon>Chordata</taxon>
        <taxon>Craniata</taxon>
        <taxon>Vertebrata</taxon>
        <taxon>Euteleostomi</taxon>
        <taxon>Actinopterygii</taxon>
        <taxon>Neopterygii</taxon>
        <taxon>Teleostei</taxon>
        <taxon>Neoteleostei</taxon>
        <taxon>Acanthomorphata</taxon>
        <taxon>Eupercaria</taxon>
        <taxon>Tetraodontiformes</taxon>
        <taxon>Tetradontoidea</taxon>
        <taxon>Tetraodontidae</taxon>
        <taxon>Takifugu</taxon>
    </lineage>
</organism>
<reference evidence="1 2" key="1">
    <citation type="submission" date="2019-04" db="EMBL/GenBank/DDBJ databases">
        <title>Chromosome genome assembly for Takifugu flavidus.</title>
        <authorList>
            <person name="Xiao S."/>
        </authorList>
    </citation>
    <scope>NUCLEOTIDE SEQUENCE [LARGE SCALE GENOMIC DNA]</scope>
    <source>
        <strain evidence="1">HTHZ2018</strain>
        <tissue evidence="1">Muscle</tissue>
    </source>
</reference>
<accession>A0A5C6NL35</accession>
<dbReference type="AlphaFoldDB" id="A0A5C6NL35"/>
<name>A0A5C6NL35_9TELE</name>
<proteinExistence type="predicted"/>
<dbReference type="EMBL" id="RHFK02000012">
    <property type="protein sequence ID" value="TWW67448.1"/>
    <property type="molecule type" value="Genomic_DNA"/>
</dbReference>
<protein>
    <submittedName>
        <fullName evidence="1">Uncharacterized protein</fullName>
    </submittedName>
</protein>
<evidence type="ECO:0000313" key="1">
    <source>
        <dbReference type="EMBL" id="TWW67448.1"/>
    </source>
</evidence>
<evidence type="ECO:0000313" key="2">
    <source>
        <dbReference type="Proteomes" id="UP000324091"/>
    </source>
</evidence>
<comment type="caution">
    <text evidence="1">The sequence shown here is derived from an EMBL/GenBank/DDBJ whole genome shotgun (WGS) entry which is preliminary data.</text>
</comment>
<dbReference type="Proteomes" id="UP000324091">
    <property type="component" value="Chromosome 2"/>
</dbReference>
<sequence>MRLLLCSAGVAGSSSNSSNFCRNTRPTFATIRIANAGAGRFGPEEDVDQTGGGTCRMDRCVSAVCQRAE</sequence>
<gene>
    <name evidence="1" type="ORF">D4764_02G0004890</name>
</gene>